<sequence>MNNEKKLCGLYMRVSTEDQTREGFSLPEQRERLELYEEEFKEAVDEYNSRQTRDDRKITDYFKKIRYIRREIGSQMNS</sequence>
<evidence type="ECO:0000313" key="2">
    <source>
        <dbReference type="Proteomes" id="UP000886833"/>
    </source>
</evidence>
<evidence type="ECO:0000313" key="1">
    <source>
        <dbReference type="EMBL" id="HIT37876.1"/>
    </source>
</evidence>
<dbReference type="Gene3D" id="3.40.50.1390">
    <property type="entry name" value="Resolvase, N-terminal catalytic domain"/>
    <property type="match status" value="1"/>
</dbReference>
<dbReference type="EMBL" id="DVKQ01000066">
    <property type="protein sequence ID" value="HIT37876.1"/>
    <property type="molecule type" value="Genomic_DNA"/>
</dbReference>
<organism evidence="1 2">
    <name type="scientific">Candidatus Onthousia faecipullorum</name>
    <dbReference type="NCBI Taxonomy" id="2840887"/>
    <lineage>
        <taxon>Bacteria</taxon>
        <taxon>Bacillati</taxon>
        <taxon>Bacillota</taxon>
        <taxon>Bacilli</taxon>
        <taxon>Candidatus Onthousia</taxon>
    </lineage>
</organism>
<name>A0A9D1GBS5_9FIRM</name>
<dbReference type="SUPFAM" id="SSF53041">
    <property type="entry name" value="Resolvase-like"/>
    <property type="match status" value="1"/>
</dbReference>
<protein>
    <recommendedName>
        <fullName evidence="3">Resolvase/invertase-type recombinase catalytic domain-containing protein</fullName>
    </recommendedName>
</protein>
<dbReference type="GO" id="GO:0000150">
    <property type="term" value="F:DNA strand exchange activity"/>
    <property type="evidence" value="ECO:0007669"/>
    <property type="project" value="InterPro"/>
</dbReference>
<comment type="caution">
    <text evidence="1">The sequence shown here is derived from an EMBL/GenBank/DDBJ whole genome shotgun (WGS) entry which is preliminary data.</text>
</comment>
<reference evidence="1" key="2">
    <citation type="journal article" date="2021" name="PeerJ">
        <title>Extensive microbial diversity within the chicken gut microbiome revealed by metagenomics and culture.</title>
        <authorList>
            <person name="Gilroy R."/>
            <person name="Ravi A."/>
            <person name="Getino M."/>
            <person name="Pursley I."/>
            <person name="Horton D.L."/>
            <person name="Alikhan N.F."/>
            <person name="Baker D."/>
            <person name="Gharbi K."/>
            <person name="Hall N."/>
            <person name="Watson M."/>
            <person name="Adriaenssens E.M."/>
            <person name="Foster-Nyarko E."/>
            <person name="Jarju S."/>
            <person name="Secka A."/>
            <person name="Antonio M."/>
            <person name="Oren A."/>
            <person name="Chaudhuri R.R."/>
            <person name="La Ragione R."/>
            <person name="Hildebrand F."/>
            <person name="Pallen M.J."/>
        </authorList>
    </citation>
    <scope>NUCLEOTIDE SEQUENCE</scope>
    <source>
        <strain evidence="1">CHK195-26880</strain>
    </source>
</reference>
<dbReference type="InterPro" id="IPR036162">
    <property type="entry name" value="Resolvase-like_N_sf"/>
</dbReference>
<proteinExistence type="predicted"/>
<accession>A0A9D1GBS5</accession>
<reference evidence="1" key="1">
    <citation type="submission" date="2020-10" db="EMBL/GenBank/DDBJ databases">
        <authorList>
            <person name="Gilroy R."/>
        </authorList>
    </citation>
    <scope>NUCLEOTIDE SEQUENCE</scope>
    <source>
        <strain evidence="1">CHK195-26880</strain>
    </source>
</reference>
<dbReference type="AlphaFoldDB" id="A0A9D1GBS5"/>
<gene>
    <name evidence="1" type="ORF">IAB59_05325</name>
</gene>
<dbReference type="GO" id="GO:0003677">
    <property type="term" value="F:DNA binding"/>
    <property type="evidence" value="ECO:0007669"/>
    <property type="project" value="InterPro"/>
</dbReference>
<dbReference type="Proteomes" id="UP000886833">
    <property type="component" value="Unassembled WGS sequence"/>
</dbReference>
<evidence type="ECO:0008006" key="3">
    <source>
        <dbReference type="Google" id="ProtNLM"/>
    </source>
</evidence>